<dbReference type="RefSeq" id="WP_041123062.1">
    <property type="nucleotide sequence ID" value="NZ_JXRQ01000024.1"/>
</dbReference>
<name>A0A0C2R9E5_9BACL</name>
<reference evidence="1 2" key="1">
    <citation type="submission" date="2015-01" db="EMBL/GenBank/DDBJ databases">
        <title>Genome sequence of Jeotgalibacillus alimentarius.</title>
        <authorList>
            <person name="Goh K.M."/>
            <person name="Chan K.-G."/>
            <person name="Yaakop A.S."/>
            <person name="Ee R."/>
            <person name="Gan H.M."/>
            <person name="Chan C.S."/>
        </authorList>
    </citation>
    <scope>NUCLEOTIDE SEQUENCE [LARGE SCALE GENOMIC DNA]</scope>
    <source>
        <strain evidence="1 2">YKJ-13</strain>
    </source>
</reference>
<evidence type="ECO:0000313" key="1">
    <source>
        <dbReference type="EMBL" id="KIL46950.1"/>
    </source>
</evidence>
<keyword evidence="2" id="KW-1185">Reference proteome</keyword>
<accession>A0A0C2R9E5</accession>
<evidence type="ECO:0000313" key="2">
    <source>
        <dbReference type="Proteomes" id="UP000031950"/>
    </source>
</evidence>
<comment type="caution">
    <text evidence="1">The sequence shown here is derived from an EMBL/GenBank/DDBJ whole genome shotgun (WGS) entry which is preliminary data.</text>
</comment>
<sequence length="275" mass="31846">MNLSIVEYIQILGTIGTLAAATAAWRSSLASRKIAQNGSVQIEEMKNQKKYSQQPSLFLNKLEDIQVDFSNNELVVNANWIHKDLYENDDNDGFPLKVTNVGYGPALYVNVSVELEEEFINELVETINKNDSNRFQAKVNKKRDGFLYDWLSYSEDIFLSEKDSFPKKSASTNYDLDYSDIQPIDYILPEKSGVFYLPKKIIKVLNMAIYHDNKLFSEHSIVPRFKIKITFWDSFEEKYEKIFYYVKFKSSANSNLITNDVKCNFSLLPITQLQK</sequence>
<organism evidence="1 2">
    <name type="scientific">Jeotgalibacillus alimentarius</name>
    <dbReference type="NCBI Taxonomy" id="135826"/>
    <lineage>
        <taxon>Bacteria</taxon>
        <taxon>Bacillati</taxon>
        <taxon>Bacillota</taxon>
        <taxon>Bacilli</taxon>
        <taxon>Bacillales</taxon>
        <taxon>Caryophanaceae</taxon>
        <taxon>Jeotgalibacillus</taxon>
    </lineage>
</organism>
<dbReference type="EMBL" id="JXRQ01000024">
    <property type="protein sequence ID" value="KIL46950.1"/>
    <property type="molecule type" value="Genomic_DNA"/>
</dbReference>
<dbReference type="PATRIC" id="fig|135826.4.peg.2510"/>
<dbReference type="AlphaFoldDB" id="A0A0C2R9E5"/>
<dbReference type="STRING" id="135826.KP77_25190"/>
<dbReference type="Proteomes" id="UP000031950">
    <property type="component" value="Unassembled WGS sequence"/>
</dbReference>
<gene>
    <name evidence="1" type="ORF">KP77_25190</name>
</gene>
<proteinExistence type="predicted"/>
<protein>
    <submittedName>
        <fullName evidence="1">Uncharacterized protein</fullName>
    </submittedName>
</protein>